<reference evidence="3" key="1">
    <citation type="submission" date="2016-11" db="EMBL/GenBank/DDBJ databases">
        <authorList>
            <person name="Varghese N."/>
            <person name="Submissions S."/>
        </authorList>
    </citation>
    <scope>NUCLEOTIDE SEQUENCE [LARGE SCALE GENOMIC DNA]</scope>
    <source>
        <strain evidence="3">DSM 18016</strain>
    </source>
</reference>
<evidence type="ECO:0000256" key="1">
    <source>
        <dbReference type="SAM" id="MobiDB-lite"/>
    </source>
</evidence>
<evidence type="ECO:0000313" key="2">
    <source>
        <dbReference type="EMBL" id="SHJ97890.1"/>
    </source>
</evidence>
<protein>
    <submittedName>
        <fullName evidence="2">Uncharacterized protein</fullName>
    </submittedName>
</protein>
<dbReference type="PROSITE" id="PS51257">
    <property type="entry name" value="PROKAR_LIPOPROTEIN"/>
    <property type="match status" value="1"/>
</dbReference>
<dbReference type="EMBL" id="FRAM01000001">
    <property type="protein sequence ID" value="SHJ97890.1"/>
    <property type="molecule type" value="Genomic_DNA"/>
</dbReference>
<dbReference type="AlphaFoldDB" id="A0A1M6NQF7"/>
<organism evidence="2 3">
    <name type="scientific">Epilithonimonas mollis</name>
    <dbReference type="NCBI Taxonomy" id="216903"/>
    <lineage>
        <taxon>Bacteria</taxon>
        <taxon>Pseudomonadati</taxon>
        <taxon>Bacteroidota</taxon>
        <taxon>Flavobacteriia</taxon>
        <taxon>Flavobacteriales</taxon>
        <taxon>Weeksellaceae</taxon>
        <taxon>Chryseobacterium group</taxon>
        <taxon>Epilithonimonas</taxon>
    </lineage>
</organism>
<dbReference type="Proteomes" id="UP000184498">
    <property type="component" value="Unassembled WGS sequence"/>
</dbReference>
<keyword evidence="3" id="KW-1185">Reference proteome</keyword>
<accession>A0A1M6NQF7</accession>
<gene>
    <name evidence="2" type="ORF">SAMN05444371_0569</name>
</gene>
<evidence type="ECO:0000313" key="3">
    <source>
        <dbReference type="Proteomes" id="UP000184498"/>
    </source>
</evidence>
<feature type="region of interest" description="Disordered" evidence="1">
    <location>
        <begin position="22"/>
        <end position="68"/>
    </location>
</feature>
<sequence>MKNFMFTLLGIAFLGLSCSKKDTSYQNSGIDSSTMNQDSTTTNGLATPDTSAMRNDTATTRIDSVQRR</sequence>
<feature type="compositionally biased region" description="Polar residues" evidence="1">
    <location>
        <begin position="24"/>
        <end position="68"/>
    </location>
</feature>
<name>A0A1M6NQF7_9FLAO</name>
<proteinExistence type="predicted"/>